<feature type="transmembrane region" description="Helical" evidence="1">
    <location>
        <begin position="42"/>
        <end position="60"/>
    </location>
</feature>
<accession>A0A7W6DN57</accession>
<keyword evidence="4" id="KW-1185">Reference proteome</keyword>
<reference evidence="3 4" key="1">
    <citation type="submission" date="2020-08" db="EMBL/GenBank/DDBJ databases">
        <title>Genomic Encyclopedia of Type Strains, Phase IV (KMG-IV): sequencing the most valuable type-strain genomes for metagenomic binning, comparative biology and taxonomic classification.</title>
        <authorList>
            <person name="Goeker M."/>
        </authorList>
    </citation>
    <scope>NUCLEOTIDE SEQUENCE [LARGE SCALE GENOMIC DNA]</scope>
    <source>
        <strain evidence="3 4">DSM 102235</strain>
    </source>
</reference>
<evidence type="ECO:0000256" key="2">
    <source>
        <dbReference type="SAM" id="SignalP"/>
    </source>
</evidence>
<protein>
    <submittedName>
        <fullName evidence="3">Uncharacterized protein</fullName>
    </submittedName>
</protein>
<proteinExistence type="predicted"/>
<feature type="transmembrane region" description="Helical" evidence="1">
    <location>
        <begin position="173"/>
        <end position="191"/>
    </location>
</feature>
<gene>
    <name evidence="3" type="ORF">GGQ68_002549</name>
</gene>
<keyword evidence="1" id="KW-0812">Transmembrane</keyword>
<name>A0A7W6DN57_9RHOB</name>
<feature type="transmembrane region" description="Helical" evidence="1">
    <location>
        <begin position="132"/>
        <end position="153"/>
    </location>
</feature>
<evidence type="ECO:0000313" key="4">
    <source>
        <dbReference type="Proteomes" id="UP000541426"/>
    </source>
</evidence>
<dbReference type="AlphaFoldDB" id="A0A7W6DN57"/>
<evidence type="ECO:0000256" key="1">
    <source>
        <dbReference type="SAM" id="Phobius"/>
    </source>
</evidence>
<keyword evidence="2" id="KW-0732">Signal</keyword>
<sequence>MKTHPRINAALMALVAALMVATIAIAVTDPVMFKDSFAAEDGIVEYGTAIFLVFGALTLFRRAFAGHELVGLRFSILSVMYGALFIFAAGEEVSWGQRILGIDTTGIFLEHNDQQELTLHNMVIGGVKLDEVVFGNLLSVVLLSYLILLPLLWSRAAWVRNLGTWLAVPVPRLQHALATFIVTVIIGVIPVDRKWEVYELAFALISLGIFLFPQNAMASSTQGGQAGVGQRSASAERAEIEIANA</sequence>
<keyword evidence="1" id="KW-0472">Membrane</keyword>
<dbReference type="EMBL" id="JACIEJ010000005">
    <property type="protein sequence ID" value="MBB3986211.1"/>
    <property type="molecule type" value="Genomic_DNA"/>
</dbReference>
<feature type="chain" id="PRO_5030778857" evidence="2">
    <location>
        <begin position="27"/>
        <end position="245"/>
    </location>
</feature>
<organism evidence="3 4">
    <name type="scientific">Sagittula marina</name>
    <dbReference type="NCBI Taxonomy" id="943940"/>
    <lineage>
        <taxon>Bacteria</taxon>
        <taxon>Pseudomonadati</taxon>
        <taxon>Pseudomonadota</taxon>
        <taxon>Alphaproteobacteria</taxon>
        <taxon>Rhodobacterales</taxon>
        <taxon>Roseobacteraceae</taxon>
        <taxon>Sagittula</taxon>
    </lineage>
</organism>
<dbReference type="RefSeq" id="WP_183966390.1">
    <property type="nucleotide sequence ID" value="NZ_BAABBZ010000007.1"/>
</dbReference>
<feature type="signal peptide" evidence="2">
    <location>
        <begin position="1"/>
        <end position="26"/>
    </location>
</feature>
<dbReference type="Proteomes" id="UP000541426">
    <property type="component" value="Unassembled WGS sequence"/>
</dbReference>
<comment type="caution">
    <text evidence="3">The sequence shown here is derived from an EMBL/GenBank/DDBJ whole genome shotgun (WGS) entry which is preliminary data.</text>
</comment>
<feature type="transmembrane region" description="Helical" evidence="1">
    <location>
        <begin position="72"/>
        <end position="90"/>
    </location>
</feature>
<evidence type="ECO:0000313" key="3">
    <source>
        <dbReference type="EMBL" id="MBB3986211.1"/>
    </source>
</evidence>
<keyword evidence="1" id="KW-1133">Transmembrane helix</keyword>
<feature type="transmembrane region" description="Helical" evidence="1">
    <location>
        <begin position="197"/>
        <end position="213"/>
    </location>
</feature>